<accession>A0ABY2BTV6</accession>
<evidence type="ECO:0008006" key="4">
    <source>
        <dbReference type="Google" id="ProtNLM"/>
    </source>
</evidence>
<proteinExistence type="predicted"/>
<evidence type="ECO:0000313" key="3">
    <source>
        <dbReference type="Proteomes" id="UP000295818"/>
    </source>
</evidence>
<evidence type="ECO:0000313" key="2">
    <source>
        <dbReference type="EMBL" id="TCO31535.1"/>
    </source>
</evidence>
<keyword evidence="3" id="KW-1185">Reference proteome</keyword>
<protein>
    <recommendedName>
        <fullName evidence="4">Winged helix DNA-binding protein</fullName>
    </recommendedName>
</protein>
<dbReference type="Proteomes" id="UP000295818">
    <property type="component" value="Unassembled WGS sequence"/>
</dbReference>
<feature type="compositionally biased region" description="Low complexity" evidence="1">
    <location>
        <begin position="72"/>
        <end position="91"/>
    </location>
</feature>
<name>A0ABY2BTV6_9ACTN</name>
<reference evidence="2 3" key="1">
    <citation type="journal article" date="2015" name="Stand. Genomic Sci.">
        <title>Genomic Encyclopedia of Bacterial and Archaeal Type Strains, Phase III: the genomes of soil and plant-associated and newly described type strains.</title>
        <authorList>
            <person name="Whitman W.B."/>
            <person name="Woyke T."/>
            <person name="Klenk H.P."/>
            <person name="Zhou Y."/>
            <person name="Lilburn T.G."/>
            <person name="Beck B.J."/>
            <person name="De Vos P."/>
            <person name="Vandamme P."/>
            <person name="Eisen J.A."/>
            <person name="Garrity G."/>
            <person name="Hugenholtz P."/>
            <person name="Kyrpides N.C."/>
        </authorList>
    </citation>
    <scope>NUCLEOTIDE SEQUENCE [LARGE SCALE GENOMIC DNA]</scope>
    <source>
        <strain evidence="2 3">VKM Ac-2538</strain>
    </source>
</reference>
<sequence>MARGSLGYGDGDDLARLRLNRLIRRRQGTNTYDLTPDGQRVATFYTKVHDRLLSPSSPTNPPPPPKSDKHWPPSTATSAAASTTNASQRPA</sequence>
<organism evidence="2 3">
    <name type="scientific">Kribbella orskensis</name>
    <dbReference type="NCBI Taxonomy" id="2512216"/>
    <lineage>
        <taxon>Bacteria</taxon>
        <taxon>Bacillati</taxon>
        <taxon>Actinomycetota</taxon>
        <taxon>Actinomycetes</taxon>
        <taxon>Propionibacteriales</taxon>
        <taxon>Kribbellaceae</taxon>
        <taxon>Kribbella</taxon>
    </lineage>
</organism>
<gene>
    <name evidence="2" type="ORF">EV644_101175</name>
</gene>
<evidence type="ECO:0000256" key="1">
    <source>
        <dbReference type="SAM" id="MobiDB-lite"/>
    </source>
</evidence>
<feature type="region of interest" description="Disordered" evidence="1">
    <location>
        <begin position="51"/>
        <end position="91"/>
    </location>
</feature>
<comment type="caution">
    <text evidence="2">The sequence shown here is derived from an EMBL/GenBank/DDBJ whole genome shotgun (WGS) entry which is preliminary data.</text>
</comment>
<dbReference type="EMBL" id="SLWM01000001">
    <property type="protein sequence ID" value="TCO31535.1"/>
    <property type="molecule type" value="Genomic_DNA"/>
</dbReference>